<name>X1DNK3_9ZZZZ</name>
<accession>X1DNK3</accession>
<proteinExistence type="predicted"/>
<gene>
    <name evidence="1" type="ORF">S01H4_60861</name>
</gene>
<dbReference type="EMBL" id="BART01035975">
    <property type="protein sequence ID" value="GAH06564.1"/>
    <property type="molecule type" value="Genomic_DNA"/>
</dbReference>
<evidence type="ECO:0000313" key="1">
    <source>
        <dbReference type="EMBL" id="GAH06564.1"/>
    </source>
</evidence>
<sequence>MFVVETTASKVGAVGASVSNIIVVVIDALSFPAASREVIEISFVPSERL</sequence>
<reference evidence="1" key="1">
    <citation type="journal article" date="2014" name="Front. Microbiol.">
        <title>High frequency of phylogenetically diverse reductive dehalogenase-homologous genes in deep subseafloor sedimentary metagenomes.</title>
        <authorList>
            <person name="Kawai M."/>
            <person name="Futagami T."/>
            <person name="Toyoda A."/>
            <person name="Takaki Y."/>
            <person name="Nishi S."/>
            <person name="Hori S."/>
            <person name="Arai W."/>
            <person name="Tsubouchi T."/>
            <person name="Morono Y."/>
            <person name="Uchiyama I."/>
            <person name="Ito T."/>
            <person name="Fujiyama A."/>
            <person name="Inagaki F."/>
            <person name="Takami H."/>
        </authorList>
    </citation>
    <scope>NUCLEOTIDE SEQUENCE</scope>
    <source>
        <strain evidence="1">Expedition CK06-06</strain>
    </source>
</reference>
<dbReference type="AlphaFoldDB" id="X1DNK3"/>
<protein>
    <submittedName>
        <fullName evidence="1">Uncharacterized protein</fullName>
    </submittedName>
</protein>
<comment type="caution">
    <text evidence="1">The sequence shown here is derived from an EMBL/GenBank/DDBJ whole genome shotgun (WGS) entry which is preliminary data.</text>
</comment>
<organism evidence="1">
    <name type="scientific">marine sediment metagenome</name>
    <dbReference type="NCBI Taxonomy" id="412755"/>
    <lineage>
        <taxon>unclassified sequences</taxon>
        <taxon>metagenomes</taxon>
        <taxon>ecological metagenomes</taxon>
    </lineage>
</organism>